<organism evidence="1 2">
    <name type="scientific">Trifolium medium</name>
    <dbReference type="NCBI Taxonomy" id="97028"/>
    <lineage>
        <taxon>Eukaryota</taxon>
        <taxon>Viridiplantae</taxon>
        <taxon>Streptophyta</taxon>
        <taxon>Embryophyta</taxon>
        <taxon>Tracheophyta</taxon>
        <taxon>Spermatophyta</taxon>
        <taxon>Magnoliopsida</taxon>
        <taxon>eudicotyledons</taxon>
        <taxon>Gunneridae</taxon>
        <taxon>Pentapetalae</taxon>
        <taxon>rosids</taxon>
        <taxon>fabids</taxon>
        <taxon>Fabales</taxon>
        <taxon>Fabaceae</taxon>
        <taxon>Papilionoideae</taxon>
        <taxon>50 kb inversion clade</taxon>
        <taxon>NPAAA clade</taxon>
        <taxon>Hologalegina</taxon>
        <taxon>IRL clade</taxon>
        <taxon>Trifolieae</taxon>
        <taxon>Trifolium</taxon>
    </lineage>
</organism>
<name>A0A392QKU0_9FABA</name>
<comment type="caution">
    <text evidence="1">The sequence shown here is derived from an EMBL/GenBank/DDBJ whole genome shotgun (WGS) entry which is preliminary data.</text>
</comment>
<protein>
    <submittedName>
        <fullName evidence="1">F-box/FBD/LRR protein</fullName>
    </submittedName>
</protein>
<sequence>MYFSLNGYILLQLQDSSEICLPSLKVLHLLDMYDLDLNSVSVLLSGCLILEHLELSFHPGSLAKLRVSSSSLKWLTIEVENSVGACLEIDTPNLKYLSLTNITFNDAAAVGNLHNVEEAYLHVFSTSKSEFVEPLLNLLRVLSRIKHLELHSSTKK</sequence>
<accession>A0A392QKU0</accession>
<dbReference type="PANTHER" id="PTHR31900">
    <property type="entry name" value="F-BOX/RNI SUPERFAMILY PROTEIN-RELATED"/>
    <property type="match status" value="1"/>
</dbReference>
<keyword evidence="2" id="KW-1185">Reference proteome</keyword>
<dbReference type="InterPro" id="IPR050232">
    <property type="entry name" value="FBL13/AtMIF1-like"/>
</dbReference>
<dbReference type="AlphaFoldDB" id="A0A392QKU0"/>
<dbReference type="Proteomes" id="UP000265520">
    <property type="component" value="Unassembled WGS sequence"/>
</dbReference>
<reference evidence="1 2" key="1">
    <citation type="journal article" date="2018" name="Front. Plant Sci.">
        <title>Red Clover (Trifolium pratense) and Zigzag Clover (T. medium) - A Picture of Genomic Similarities and Differences.</title>
        <authorList>
            <person name="Dluhosova J."/>
            <person name="Istvanek J."/>
            <person name="Nedelnik J."/>
            <person name="Repkova J."/>
        </authorList>
    </citation>
    <scope>NUCLEOTIDE SEQUENCE [LARGE SCALE GENOMIC DNA]</scope>
    <source>
        <strain evidence="2">cv. 10/8</strain>
        <tissue evidence="1">Leaf</tissue>
    </source>
</reference>
<evidence type="ECO:0000313" key="1">
    <source>
        <dbReference type="EMBL" id="MCI24310.1"/>
    </source>
</evidence>
<dbReference type="PANTHER" id="PTHR31900:SF34">
    <property type="entry name" value="EMB|CAB62440.1-RELATED"/>
    <property type="match status" value="1"/>
</dbReference>
<proteinExistence type="predicted"/>
<dbReference type="EMBL" id="LXQA010140766">
    <property type="protein sequence ID" value="MCI24310.1"/>
    <property type="molecule type" value="Genomic_DNA"/>
</dbReference>
<feature type="non-terminal residue" evidence="1">
    <location>
        <position position="156"/>
    </location>
</feature>
<evidence type="ECO:0000313" key="2">
    <source>
        <dbReference type="Proteomes" id="UP000265520"/>
    </source>
</evidence>